<dbReference type="Gene3D" id="2.160.20.20">
    <property type="match status" value="1"/>
</dbReference>
<dbReference type="PANTHER" id="PTHR35037:SF2">
    <property type="match status" value="1"/>
</dbReference>
<dbReference type="Gene3D" id="2.40.128.130">
    <property type="entry name" value="Autotransporter beta-domain"/>
    <property type="match status" value="1"/>
</dbReference>
<dbReference type="SUPFAM" id="SSF103515">
    <property type="entry name" value="Autotransporter"/>
    <property type="match status" value="1"/>
</dbReference>
<evidence type="ECO:0000313" key="4">
    <source>
        <dbReference type="Proteomes" id="UP000274201"/>
    </source>
</evidence>
<dbReference type="SMART" id="SM00869">
    <property type="entry name" value="Autotransporter"/>
    <property type="match status" value="1"/>
</dbReference>
<evidence type="ECO:0000256" key="1">
    <source>
        <dbReference type="SAM" id="MobiDB-lite"/>
    </source>
</evidence>
<dbReference type="AlphaFoldDB" id="A0A448V7U1"/>
<feature type="compositionally biased region" description="Pro residues" evidence="1">
    <location>
        <begin position="684"/>
        <end position="694"/>
    </location>
</feature>
<dbReference type="InterPro" id="IPR012332">
    <property type="entry name" value="Autotransporter_pectin_lyase_C"/>
</dbReference>
<dbReference type="SUPFAM" id="SSF51126">
    <property type="entry name" value="Pectin lyase-like"/>
    <property type="match status" value="1"/>
</dbReference>
<dbReference type="InterPro" id="IPR036709">
    <property type="entry name" value="Autotransporte_beta_dom_sf"/>
</dbReference>
<feature type="domain" description="Autotransporter" evidence="2">
    <location>
        <begin position="745"/>
        <end position="1022"/>
    </location>
</feature>
<dbReference type="NCBIfam" id="TIGR01414">
    <property type="entry name" value="autotrans_barl"/>
    <property type="match status" value="1"/>
</dbReference>
<dbReference type="InterPro" id="IPR005546">
    <property type="entry name" value="Autotransporte_beta"/>
</dbReference>
<dbReference type="Proteomes" id="UP000274201">
    <property type="component" value="Chromosome"/>
</dbReference>
<evidence type="ECO:0000259" key="2">
    <source>
        <dbReference type="PROSITE" id="PS51208"/>
    </source>
</evidence>
<dbReference type="InterPro" id="IPR011050">
    <property type="entry name" value="Pectin_lyase_fold/virulence"/>
</dbReference>
<feature type="region of interest" description="Disordered" evidence="1">
    <location>
        <begin position="680"/>
        <end position="700"/>
    </location>
</feature>
<sequence length="1022" mass="109982">MIKVFRNHVCLCTFTTALLSLSQSGGVVGANAEDRSNNRYTITVSPVLPTLSSSSSSKVLFPRIPSRIIGGFVSGYKGLPGELSEERSSVLSGRNDLNSLRGLSGDMFGESKNDFKEKSPYVFVVEYARVGKNGEEKLIVYDGLYYLCDDCGEREIDNQSYKITNASYNPAITVKGIGTRVSGKGITVSGQVSDETFPVGVHVLENGKIVLEDPILKGTVIALRASNGVIEVKNGKIEASHEGVDATERSFVLLEDTEIKTANGIASLLSYENSEIWMAGGSVDFMNSHGVSSMLGGKVNLENVKITGKGDKGKDHAVVRMDLGGAVNFKNVIINVENTHGILSENTVATFNSILPLEGLSDNIEATEVNLESSDVKVNGNNSYGIYFQRGKPWGGLDNEEASKEEETLGRLKVINLQRTMFSAQDDAIYSTDKTFGVVSLTQSTLSSDSLLLKAEKGASVAVLAVASTLEGEAYVDEDSTAKFYLGDGSTWILQKKRHREQGEAGLKGVSSVSLVNLISNSSIKFTSSKPDETYTYQTLSIGKGTGEVYKAQDGAHIYLNTYLNSGGPMNNQKTDRVLIYGDVSGKTTVHVRGVSGSPRALTGNGGNDEGISIIQVSGQAEQDSFQLDGGYVTADHSPYQYQLYAYGPGSPLGKASVGQRLVKGSKDFWDFRLENRYVKPKPDPAPAPSPSPEPHPKPEIKAVVPQVPTYLLLPNALFQAGLMNIASENNRLEALRIASGGLLKSDEQPTFFVRGYGGSYRYASNLSALEYGYGGELDYHAIEAGVLLQTIENAHSNASLGIMGSYGKLSLQPLDVEQSQKSAFDKWSVTAYGGIQHDAGCYVDGLLSYGVFKGDVVTLARGKTATLKGKPLSASVTAGKMFMMGDESFVVDPQVQVVYQHLHFDKTRDIDNFDIEMGNLDQWVARVGGRLTKTLSATDEARVVAFYGKLHLSHGLGGKQSVHFKDAFQLGAFGSSLEAGLGFNAKLSQKFALHGDVVYQHKLTKAGFSGASFSGGVRYQF</sequence>
<accession>A0A448V7U1</accession>
<proteinExistence type="predicted"/>
<dbReference type="OrthoDB" id="7922675at2"/>
<name>A0A448V7U1_BARVI</name>
<dbReference type="InterPro" id="IPR006315">
    <property type="entry name" value="OM_autotransptr_brl_dom"/>
</dbReference>
<dbReference type="PROSITE" id="PS51208">
    <property type="entry name" value="AUTOTRANSPORTER"/>
    <property type="match status" value="1"/>
</dbReference>
<organism evidence="3 4">
    <name type="scientific">Bartonella vinsonii</name>
    <name type="common">Rochalimaea vinsonii</name>
    <dbReference type="NCBI Taxonomy" id="33047"/>
    <lineage>
        <taxon>Bacteria</taxon>
        <taxon>Pseudomonadati</taxon>
        <taxon>Pseudomonadota</taxon>
        <taxon>Alphaproteobacteria</taxon>
        <taxon>Hyphomicrobiales</taxon>
        <taxon>Bartonellaceae</taxon>
        <taxon>Bartonella</taxon>
    </lineage>
</organism>
<dbReference type="InterPro" id="IPR051551">
    <property type="entry name" value="Autotransporter_adhesion"/>
</dbReference>
<dbReference type="EMBL" id="LR134529">
    <property type="protein sequence ID" value="VEJ45862.1"/>
    <property type="molecule type" value="Genomic_DNA"/>
</dbReference>
<dbReference type="Pfam" id="PF03797">
    <property type="entry name" value="Autotransporter"/>
    <property type="match status" value="1"/>
</dbReference>
<reference evidence="3 4" key="1">
    <citation type="submission" date="2018-12" db="EMBL/GenBank/DDBJ databases">
        <authorList>
            <consortium name="Pathogen Informatics"/>
        </authorList>
    </citation>
    <scope>NUCLEOTIDE SEQUENCE [LARGE SCALE GENOMIC DNA]</scope>
    <source>
        <strain evidence="3 4">NCTC12905</strain>
    </source>
</reference>
<dbReference type="PANTHER" id="PTHR35037">
    <property type="entry name" value="C-TERMINAL REGION OF AIDA-LIKE PROTEIN"/>
    <property type="match status" value="1"/>
</dbReference>
<evidence type="ECO:0000313" key="3">
    <source>
        <dbReference type="EMBL" id="VEJ45862.1"/>
    </source>
</evidence>
<gene>
    <name evidence="3" type="ORF">NCTC12905_01540</name>
</gene>
<protein>
    <submittedName>
        <fullName evidence="3">Type V secretory pathway, adhesin AidA</fullName>
    </submittedName>
</protein>
<dbReference type="RefSeq" id="WP_126603772.1">
    <property type="nucleotide sequence ID" value="NZ_LR134529.1"/>
</dbReference>
<dbReference type="GO" id="GO:0019867">
    <property type="term" value="C:outer membrane"/>
    <property type="evidence" value="ECO:0007669"/>
    <property type="project" value="InterPro"/>
</dbReference>